<dbReference type="PANTHER" id="PTHR46865:SF2">
    <property type="entry name" value="MONOOXYGENASE"/>
    <property type="match status" value="1"/>
</dbReference>
<feature type="domain" description="FAD-binding" evidence="4">
    <location>
        <begin position="2"/>
        <end position="351"/>
    </location>
</feature>
<evidence type="ECO:0000313" key="5">
    <source>
        <dbReference type="EMBL" id="KAF9696364.1"/>
    </source>
</evidence>
<dbReference type="InterPro" id="IPR036188">
    <property type="entry name" value="FAD/NAD-bd_sf"/>
</dbReference>
<keyword evidence="2" id="KW-0274">FAD</keyword>
<dbReference type="Proteomes" id="UP000651452">
    <property type="component" value="Unassembled WGS sequence"/>
</dbReference>
<evidence type="ECO:0000256" key="1">
    <source>
        <dbReference type="ARBA" id="ARBA00022630"/>
    </source>
</evidence>
<dbReference type="Gene3D" id="3.50.50.60">
    <property type="entry name" value="FAD/NAD(P)-binding domain"/>
    <property type="match status" value="1"/>
</dbReference>
<protein>
    <recommendedName>
        <fullName evidence="4">FAD-binding domain-containing protein</fullName>
    </recommendedName>
</protein>
<dbReference type="AlphaFoldDB" id="A0A8H7J1V1"/>
<organism evidence="5 6">
    <name type="scientific">Ascochyta lentis</name>
    <dbReference type="NCBI Taxonomy" id="205686"/>
    <lineage>
        <taxon>Eukaryota</taxon>
        <taxon>Fungi</taxon>
        <taxon>Dikarya</taxon>
        <taxon>Ascomycota</taxon>
        <taxon>Pezizomycotina</taxon>
        <taxon>Dothideomycetes</taxon>
        <taxon>Pleosporomycetidae</taxon>
        <taxon>Pleosporales</taxon>
        <taxon>Pleosporineae</taxon>
        <taxon>Didymellaceae</taxon>
        <taxon>Ascochyta</taxon>
    </lineage>
</organism>
<dbReference type="Pfam" id="PF01494">
    <property type="entry name" value="FAD_binding_3"/>
    <property type="match status" value="1"/>
</dbReference>
<dbReference type="GO" id="GO:0016491">
    <property type="term" value="F:oxidoreductase activity"/>
    <property type="evidence" value="ECO:0007669"/>
    <property type="project" value="UniProtKB-KW"/>
</dbReference>
<dbReference type="GO" id="GO:0071949">
    <property type="term" value="F:FAD binding"/>
    <property type="evidence" value="ECO:0007669"/>
    <property type="project" value="InterPro"/>
</dbReference>
<accession>A0A8H7J1V1</accession>
<proteinExistence type="predicted"/>
<evidence type="ECO:0000313" key="6">
    <source>
        <dbReference type="Proteomes" id="UP000651452"/>
    </source>
</evidence>
<name>A0A8H7J1V1_9PLEO</name>
<keyword evidence="3" id="KW-0560">Oxidoreductase</keyword>
<dbReference type="SUPFAM" id="SSF51905">
    <property type="entry name" value="FAD/NAD(P)-binding domain"/>
    <property type="match status" value="1"/>
</dbReference>
<sequence>MRVLISGAGVAGPTLAYFLAKAGLRITVIDRAPALLPHCQNVDITGSAVTVIKKMGLLDQVKRYHTKEKGTQLIDSQGKPFVPFPVKEGSIASFTSEFEILRGDMAKVLYEASKVQPNVEYIFGTIIQKVLSNDDTSVKVELSNGSTQAFDLLVAADGQWSKVRRQCFSPDSVTVVDQGMYAAYFTVPRLEDDNDWWNVFIGLQSRIITLRPDPHGTVRAMFTIMPRNEAQKDAWQSASRAERQKQEELVKQEFADAGWQAERLLHAMSTAPDFYFQAIQQIKMDKWSNNRVVCLGDTAYAPTPLTGMGTSLALLGGYMLAGELAQLEHAEHPGKALEAYEKAFCPFVEQTQQIPGIVPGIAHPDTAWKRWLLQTAISTMARAASSPLFLKIIGGAKTAEENDDGFRVPCYEGLDRTL</sequence>
<keyword evidence="6" id="KW-1185">Reference proteome</keyword>
<comment type="caution">
    <text evidence="5">The sequence shown here is derived from an EMBL/GenBank/DDBJ whole genome shotgun (WGS) entry which is preliminary data.</text>
</comment>
<dbReference type="InterPro" id="IPR002938">
    <property type="entry name" value="FAD-bd"/>
</dbReference>
<dbReference type="InterPro" id="IPR051704">
    <property type="entry name" value="FAD_aromatic-hydroxylase"/>
</dbReference>
<dbReference type="EMBL" id="RZGK01000009">
    <property type="protein sequence ID" value="KAF9696364.1"/>
    <property type="molecule type" value="Genomic_DNA"/>
</dbReference>
<dbReference type="Gene3D" id="3.30.9.10">
    <property type="entry name" value="D-Amino Acid Oxidase, subunit A, domain 2"/>
    <property type="match status" value="1"/>
</dbReference>
<evidence type="ECO:0000256" key="2">
    <source>
        <dbReference type="ARBA" id="ARBA00022827"/>
    </source>
</evidence>
<keyword evidence="1" id="KW-0285">Flavoprotein</keyword>
<evidence type="ECO:0000259" key="4">
    <source>
        <dbReference type="Pfam" id="PF01494"/>
    </source>
</evidence>
<dbReference type="OrthoDB" id="655030at2759"/>
<dbReference type="PRINTS" id="PR00420">
    <property type="entry name" value="RNGMNOXGNASE"/>
</dbReference>
<gene>
    <name evidence="5" type="ORF">EKO04_005306</name>
</gene>
<reference evidence="5" key="1">
    <citation type="submission" date="2018-12" db="EMBL/GenBank/DDBJ databases">
        <authorList>
            <person name="Syme R.A."/>
            <person name="Farfan-Caceres L."/>
            <person name="Lichtenzveig J."/>
        </authorList>
    </citation>
    <scope>NUCLEOTIDE SEQUENCE</scope>
    <source>
        <strain evidence="5">Al4</strain>
    </source>
</reference>
<reference evidence="5" key="2">
    <citation type="submission" date="2020-09" db="EMBL/GenBank/DDBJ databases">
        <title>Reference genome assembly for Australian Ascochyta lentis isolate Al4.</title>
        <authorList>
            <person name="Lee R.C."/>
            <person name="Farfan-Caceres L.M."/>
            <person name="Debler J.W."/>
            <person name="Williams A.H."/>
            <person name="Henares B.M."/>
        </authorList>
    </citation>
    <scope>NUCLEOTIDE SEQUENCE</scope>
    <source>
        <strain evidence="5">Al4</strain>
    </source>
</reference>
<evidence type="ECO:0000256" key="3">
    <source>
        <dbReference type="ARBA" id="ARBA00023002"/>
    </source>
</evidence>
<dbReference type="PANTHER" id="PTHR46865">
    <property type="entry name" value="OXIDOREDUCTASE-RELATED"/>
    <property type="match status" value="1"/>
</dbReference>